<dbReference type="CDD" id="cd06849">
    <property type="entry name" value="lipoyl_domain"/>
    <property type="match status" value="1"/>
</dbReference>
<dbReference type="InterPro" id="IPR000089">
    <property type="entry name" value="Biotin_lipoyl"/>
</dbReference>
<dbReference type="Gene3D" id="3.30.559.10">
    <property type="entry name" value="Chloramphenicol acetyltransferase-like domain"/>
    <property type="match status" value="1"/>
</dbReference>
<keyword evidence="4 6" id="KW-0450">Lipoyl</keyword>
<dbReference type="Pfam" id="PF02817">
    <property type="entry name" value="E3_binding"/>
    <property type="match status" value="1"/>
</dbReference>
<evidence type="ECO:0000259" key="8">
    <source>
        <dbReference type="PROSITE" id="PS51826"/>
    </source>
</evidence>
<dbReference type="RefSeq" id="WP_067232268.1">
    <property type="nucleotide sequence ID" value="NZ_CP014145.1"/>
</dbReference>
<dbReference type="AlphaFoldDB" id="A0A0Y0Q2C3"/>
<dbReference type="GO" id="GO:0016407">
    <property type="term" value="F:acetyltransferase activity"/>
    <property type="evidence" value="ECO:0007669"/>
    <property type="project" value="TreeGrafter"/>
</dbReference>
<evidence type="ECO:0000259" key="7">
    <source>
        <dbReference type="PROSITE" id="PS50968"/>
    </source>
</evidence>
<dbReference type="PROSITE" id="PS51826">
    <property type="entry name" value="PSBD"/>
    <property type="match status" value="1"/>
</dbReference>
<dbReference type="PROSITE" id="PS50968">
    <property type="entry name" value="BIOTINYL_LIPOYL"/>
    <property type="match status" value="1"/>
</dbReference>
<evidence type="ECO:0000313" key="10">
    <source>
        <dbReference type="Proteomes" id="UP000058305"/>
    </source>
</evidence>
<dbReference type="Gene3D" id="2.40.50.100">
    <property type="match status" value="1"/>
</dbReference>
<evidence type="ECO:0000256" key="2">
    <source>
        <dbReference type="ARBA" id="ARBA00007317"/>
    </source>
</evidence>
<dbReference type="GO" id="GO:0031405">
    <property type="term" value="F:lipoic acid binding"/>
    <property type="evidence" value="ECO:0007669"/>
    <property type="project" value="TreeGrafter"/>
</dbReference>
<dbReference type="Pfam" id="PF00364">
    <property type="entry name" value="Biotin_lipoyl"/>
    <property type="match status" value="1"/>
</dbReference>
<dbReference type="PROSITE" id="PS00189">
    <property type="entry name" value="LIPOYL"/>
    <property type="match status" value="1"/>
</dbReference>
<dbReference type="EC" id="2.3.1.-" evidence="6"/>
<proteinExistence type="inferred from homology"/>
<dbReference type="Pfam" id="PF00198">
    <property type="entry name" value="2-oxoacid_dh"/>
    <property type="match status" value="1"/>
</dbReference>
<dbReference type="SUPFAM" id="SSF51230">
    <property type="entry name" value="Single hybrid motif"/>
    <property type="match status" value="1"/>
</dbReference>
<comment type="similarity">
    <text evidence="2 6">Belongs to the 2-oxoacid dehydrogenase family.</text>
</comment>
<protein>
    <recommendedName>
        <fullName evidence="6">Dihydrolipoamide acetyltransferase component of pyruvate dehydrogenase complex</fullName>
        <ecNumber evidence="6">2.3.1.-</ecNumber>
    </recommendedName>
</protein>
<reference evidence="10" key="2">
    <citation type="submission" date="2016-01" db="EMBL/GenBank/DDBJ databases">
        <title>First complete genome sequence of a species in the genus Microterricola, an extremophilic cold active enzyme producing strain ERGS5:02 isolated from Sikkim Himalaya.</title>
        <authorList>
            <person name="Kumar R."/>
            <person name="Singh D."/>
            <person name="Swarnkar M.K."/>
        </authorList>
    </citation>
    <scope>NUCLEOTIDE SEQUENCE [LARGE SCALE GENOMIC DNA]</scope>
    <source>
        <strain evidence="10">ERGS5:02</strain>
    </source>
</reference>
<dbReference type="InterPro" id="IPR011053">
    <property type="entry name" value="Single_hybrid_motif"/>
</dbReference>
<dbReference type="InterPro" id="IPR001078">
    <property type="entry name" value="2-oxoacid_DH_actylTfrase"/>
</dbReference>
<dbReference type="PANTHER" id="PTHR43178">
    <property type="entry name" value="DIHYDROLIPOAMIDE ACETYLTRANSFERASE COMPONENT OF PYRUVATE DEHYDROGENASE COMPLEX"/>
    <property type="match status" value="1"/>
</dbReference>
<evidence type="ECO:0000256" key="1">
    <source>
        <dbReference type="ARBA" id="ARBA00001938"/>
    </source>
</evidence>
<dbReference type="InterPro" id="IPR023213">
    <property type="entry name" value="CAT-like_dom_sf"/>
</dbReference>
<dbReference type="PANTHER" id="PTHR43178:SF5">
    <property type="entry name" value="LIPOAMIDE ACYLTRANSFERASE COMPONENT OF BRANCHED-CHAIN ALPHA-KETO ACID DEHYDROGENASE COMPLEX, MITOCHONDRIAL"/>
    <property type="match status" value="1"/>
</dbReference>
<accession>A0A0Y0Q2C3</accession>
<feature type="domain" description="Lipoyl-binding" evidence="7">
    <location>
        <begin position="11"/>
        <end position="86"/>
    </location>
</feature>
<dbReference type="EMBL" id="CP014145">
    <property type="protein sequence ID" value="AMB60388.1"/>
    <property type="molecule type" value="Genomic_DNA"/>
</dbReference>
<evidence type="ECO:0000256" key="4">
    <source>
        <dbReference type="ARBA" id="ARBA00022823"/>
    </source>
</evidence>
<keyword evidence="5 6" id="KW-0012">Acyltransferase</keyword>
<dbReference type="InterPro" id="IPR036625">
    <property type="entry name" value="E3-bd_dom_sf"/>
</dbReference>
<evidence type="ECO:0000256" key="6">
    <source>
        <dbReference type="RuleBase" id="RU003423"/>
    </source>
</evidence>
<reference evidence="9 10" key="1">
    <citation type="journal article" date="2016" name="J. Biotechnol.">
        <title>First complete genome sequence of a species in the genus Microterricola, an extremophilic cold active enzyme producing bacterial strain ERGS5:02 isolated from Sikkim Himalaya.</title>
        <authorList>
            <person name="Himanshu"/>
            <person name="Swarnkar M.K."/>
            <person name="Singh D."/>
            <person name="Kumar R."/>
        </authorList>
    </citation>
    <scope>NUCLEOTIDE SEQUENCE [LARGE SCALE GENOMIC DNA]</scope>
    <source>
        <strain evidence="9 10">ERGS5:02</strain>
    </source>
</reference>
<evidence type="ECO:0000256" key="5">
    <source>
        <dbReference type="ARBA" id="ARBA00023315"/>
    </source>
</evidence>
<dbReference type="Proteomes" id="UP000058305">
    <property type="component" value="Chromosome"/>
</dbReference>
<evidence type="ECO:0000313" key="9">
    <source>
        <dbReference type="EMBL" id="AMB60388.1"/>
    </source>
</evidence>
<dbReference type="InterPro" id="IPR050743">
    <property type="entry name" value="2-oxoacid_DH_E2_comp"/>
</dbReference>
<dbReference type="KEGG" id="mvd:AWU67_06705"/>
<dbReference type="Gene3D" id="4.10.320.10">
    <property type="entry name" value="E3-binding domain"/>
    <property type="match status" value="1"/>
</dbReference>
<dbReference type="SUPFAM" id="SSF47005">
    <property type="entry name" value="Peripheral subunit-binding domain of 2-oxo acid dehydrogenase complex"/>
    <property type="match status" value="1"/>
</dbReference>
<dbReference type="InterPro" id="IPR003016">
    <property type="entry name" value="2-oxoA_DH_lipoyl-BS"/>
</dbReference>
<keyword evidence="10" id="KW-1185">Reference proteome</keyword>
<sequence>MPTTVAAGARASDFLLPDLGEGLTEAEIVTWLVSPGDIIAIDQVVVEVESAKSVVELPSPYGGRVQTLHGAAGDIVQKGAPLITVVPESVPPVAPAPADVVPGTALRGTVEPEATSSGAVLVGYGTKESTVRLQRPAGGRFGRGGGNAISADSTSGLGLLDPVRNSPVVSPIARKLAKDNGFDASHLLGTGLASLVVRSDVESAIAARTAGPAGMAPSSVLDDDLRIPVTGLRKLVATRLSESRRIIPEVTIWLDVDATELFNAKDRLQRSTGERFSITALIARFVVAGLLQYPILNASVSEDGAEIIQHRRINLGLAAQTPRGLMVPVVHDAHAMSTRELRDAIAAVVATSERGDFRPAALAGGTFTLNNYGGFGVDGSTPIINHPEVGMLGIGRVIERPWVVDHQLAVRSVMQLSFVFDHRVCDGDVASGFLTFVARCVEEPLLLLGNV</sequence>
<dbReference type="OrthoDB" id="9805770at2"/>
<dbReference type="GO" id="GO:0005737">
    <property type="term" value="C:cytoplasm"/>
    <property type="evidence" value="ECO:0007669"/>
    <property type="project" value="TreeGrafter"/>
</dbReference>
<evidence type="ECO:0000256" key="3">
    <source>
        <dbReference type="ARBA" id="ARBA00022679"/>
    </source>
</evidence>
<organism evidence="9 10">
    <name type="scientific">Microterricola viridarii</name>
    <dbReference type="NCBI Taxonomy" id="412690"/>
    <lineage>
        <taxon>Bacteria</taxon>
        <taxon>Bacillati</taxon>
        <taxon>Actinomycetota</taxon>
        <taxon>Actinomycetes</taxon>
        <taxon>Micrococcales</taxon>
        <taxon>Microbacteriaceae</taxon>
        <taxon>Microterricola</taxon>
    </lineage>
</organism>
<comment type="cofactor">
    <cofactor evidence="1 6">
        <name>(R)-lipoate</name>
        <dbReference type="ChEBI" id="CHEBI:83088"/>
    </cofactor>
</comment>
<name>A0A0Y0Q2C3_9MICO</name>
<dbReference type="InterPro" id="IPR004167">
    <property type="entry name" value="PSBD"/>
</dbReference>
<dbReference type="SUPFAM" id="SSF52777">
    <property type="entry name" value="CoA-dependent acyltransferases"/>
    <property type="match status" value="1"/>
</dbReference>
<feature type="domain" description="Peripheral subunit-binding (PSBD)" evidence="8">
    <location>
        <begin position="168"/>
        <end position="205"/>
    </location>
</feature>
<keyword evidence="3 6" id="KW-0808">Transferase</keyword>
<gene>
    <name evidence="9" type="ORF">AWU67_06705</name>
</gene>